<protein>
    <submittedName>
        <fullName evidence="3">Uncharacterized protein</fullName>
    </submittedName>
</protein>
<feature type="chain" id="PRO_5047053407" evidence="2">
    <location>
        <begin position="31"/>
        <end position="250"/>
    </location>
</feature>
<keyword evidence="2" id="KW-0732">Signal</keyword>
<feature type="region of interest" description="Disordered" evidence="1">
    <location>
        <begin position="31"/>
        <end position="63"/>
    </location>
</feature>
<evidence type="ECO:0000256" key="1">
    <source>
        <dbReference type="SAM" id="MobiDB-lite"/>
    </source>
</evidence>
<gene>
    <name evidence="3" type="ORF">J8J14_08560</name>
</gene>
<dbReference type="Proteomes" id="UP000681594">
    <property type="component" value="Unassembled WGS sequence"/>
</dbReference>
<feature type="signal peptide" evidence="2">
    <location>
        <begin position="1"/>
        <end position="30"/>
    </location>
</feature>
<evidence type="ECO:0000313" key="4">
    <source>
        <dbReference type="Proteomes" id="UP000681594"/>
    </source>
</evidence>
<organism evidence="3 4">
    <name type="scientific">Pararoseomonas baculiformis</name>
    <dbReference type="NCBI Taxonomy" id="2820812"/>
    <lineage>
        <taxon>Bacteria</taxon>
        <taxon>Pseudomonadati</taxon>
        <taxon>Pseudomonadota</taxon>
        <taxon>Alphaproteobacteria</taxon>
        <taxon>Acetobacterales</taxon>
        <taxon>Acetobacteraceae</taxon>
        <taxon>Pararoseomonas</taxon>
    </lineage>
</organism>
<name>A0ABS4AF02_9PROT</name>
<reference evidence="3 4" key="1">
    <citation type="submission" date="2021-03" db="EMBL/GenBank/DDBJ databases">
        <authorList>
            <person name="So Y."/>
        </authorList>
    </citation>
    <scope>NUCLEOTIDE SEQUENCE [LARGE SCALE GENOMIC DNA]</scope>
    <source>
        <strain evidence="3 4">SSH11</strain>
    </source>
</reference>
<dbReference type="EMBL" id="JAGIZB010000006">
    <property type="protein sequence ID" value="MBP0444834.1"/>
    <property type="molecule type" value="Genomic_DNA"/>
</dbReference>
<evidence type="ECO:0000313" key="3">
    <source>
        <dbReference type="EMBL" id="MBP0444834.1"/>
    </source>
</evidence>
<sequence>MGGRHPIHGISRRFLLAAGAVALLPGWAHAQGQGTPSQGTPGQATPAQATPGQGTPSQAGPNRMDQASVTALIQDWPQEARAAAEEMLRKYGAPQEASPTRLLWEANRPWIRTIVYKTGTPHDFPARHVDVLEQVAPYRVPLNFFEPIATFNGSVVPNRTRGELSTQGDREATNILALNLAHDIIRGHRTVTQAREAMAEGVREIQEGRVPRDAQELRLGPPQGDLRDPDTAVIQPAPGQGAGTSPAVIR</sequence>
<proteinExistence type="predicted"/>
<accession>A0ABS4AF02</accession>
<feature type="compositionally biased region" description="Basic and acidic residues" evidence="1">
    <location>
        <begin position="203"/>
        <end position="216"/>
    </location>
</feature>
<evidence type="ECO:0000256" key="2">
    <source>
        <dbReference type="SAM" id="SignalP"/>
    </source>
</evidence>
<feature type="compositionally biased region" description="Low complexity" evidence="1">
    <location>
        <begin position="31"/>
        <end position="46"/>
    </location>
</feature>
<dbReference type="RefSeq" id="WP_209379054.1">
    <property type="nucleotide sequence ID" value="NZ_JAGIZB010000006.1"/>
</dbReference>
<comment type="caution">
    <text evidence="3">The sequence shown here is derived from an EMBL/GenBank/DDBJ whole genome shotgun (WGS) entry which is preliminary data.</text>
</comment>
<feature type="compositionally biased region" description="Polar residues" evidence="1">
    <location>
        <begin position="47"/>
        <end position="63"/>
    </location>
</feature>
<keyword evidence="4" id="KW-1185">Reference proteome</keyword>
<feature type="region of interest" description="Disordered" evidence="1">
    <location>
        <begin position="203"/>
        <end position="250"/>
    </location>
</feature>